<keyword evidence="6" id="KW-0732">Signal</keyword>
<feature type="signal peptide" evidence="6">
    <location>
        <begin position="1"/>
        <end position="20"/>
    </location>
</feature>
<comment type="caution">
    <text evidence="8">The sequence shown here is derived from an EMBL/GenBank/DDBJ whole genome shotgun (WGS) entry which is preliminary data.</text>
</comment>
<keyword evidence="2" id="KW-0812">Transmembrane</keyword>
<gene>
    <name evidence="8" type="ORF">ALTATR162_LOCUS6842</name>
</gene>
<comment type="subcellular location">
    <subcellularLocation>
        <location evidence="1">Membrane</location>
        <topology evidence="1">Single-pass membrane protein</topology>
    </subcellularLocation>
</comment>
<dbReference type="PANTHER" id="PTHR15407:SF32">
    <property type="entry name" value="PROTEIN (MNN4), PUTATIVE (AFU_ORTHOLOGUE AFUA_1G03790)-RELATED"/>
    <property type="match status" value="1"/>
</dbReference>
<reference evidence="8" key="1">
    <citation type="submission" date="2021-05" db="EMBL/GenBank/DDBJ databases">
        <authorList>
            <person name="Stam R."/>
        </authorList>
    </citation>
    <scope>NUCLEOTIDE SEQUENCE</scope>
    <source>
        <strain evidence="8">CS162</strain>
    </source>
</reference>
<evidence type="ECO:0000256" key="4">
    <source>
        <dbReference type="ARBA" id="ARBA00023136"/>
    </source>
</evidence>
<dbReference type="RefSeq" id="XP_043170402.1">
    <property type="nucleotide sequence ID" value="XM_043314467.1"/>
</dbReference>
<proteinExistence type="predicted"/>
<name>A0A8J2ICI1_9PLEO</name>
<evidence type="ECO:0000256" key="6">
    <source>
        <dbReference type="SAM" id="SignalP"/>
    </source>
</evidence>
<dbReference type="GO" id="GO:0016020">
    <property type="term" value="C:membrane"/>
    <property type="evidence" value="ECO:0007669"/>
    <property type="project" value="UniProtKB-SubCell"/>
</dbReference>
<dbReference type="InterPro" id="IPR009644">
    <property type="entry name" value="FKTN/MNN4/W02B3.4-1"/>
</dbReference>
<evidence type="ECO:0000259" key="7">
    <source>
        <dbReference type="Pfam" id="PF04991"/>
    </source>
</evidence>
<evidence type="ECO:0000313" key="8">
    <source>
        <dbReference type="EMBL" id="CAG5165799.1"/>
    </source>
</evidence>
<dbReference type="GO" id="GO:0009100">
    <property type="term" value="P:glycoprotein metabolic process"/>
    <property type="evidence" value="ECO:0007669"/>
    <property type="project" value="UniProtKB-ARBA"/>
</dbReference>
<evidence type="ECO:0000313" key="9">
    <source>
        <dbReference type="Proteomes" id="UP000676310"/>
    </source>
</evidence>
<dbReference type="Pfam" id="PF04991">
    <property type="entry name" value="LicD"/>
    <property type="match status" value="1"/>
</dbReference>
<evidence type="ECO:0000256" key="1">
    <source>
        <dbReference type="ARBA" id="ARBA00004167"/>
    </source>
</evidence>
<dbReference type="GeneID" id="67018776"/>
<organism evidence="8 9">
    <name type="scientific">Alternaria atra</name>
    <dbReference type="NCBI Taxonomy" id="119953"/>
    <lineage>
        <taxon>Eukaryota</taxon>
        <taxon>Fungi</taxon>
        <taxon>Dikarya</taxon>
        <taxon>Ascomycota</taxon>
        <taxon>Pezizomycotina</taxon>
        <taxon>Dothideomycetes</taxon>
        <taxon>Pleosporomycetidae</taxon>
        <taxon>Pleosporales</taxon>
        <taxon>Pleosporineae</taxon>
        <taxon>Pleosporaceae</taxon>
        <taxon>Alternaria</taxon>
        <taxon>Alternaria sect. Ulocladioides</taxon>
    </lineage>
</organism>
<sequence>MRLPIELTFLLTHILHLTNALPLQRRSTPFRSLRGLTPLVNSFSNGHTYAHAPTKYFYESTFNSHYDGRFASSEVPFQERIWHLRLMLKAYTDTMDKIGVQTWIMHGCLLGWWWGRGLMPWDKDLDFLVEEEGARELGTWWNMTVHHFDARDLGLESVSDHKEGYIKQGGDLLDSEKHYEDEDTRSKRLAWEEDIKTNGKKYLIEVNPNYTNKSTTDVYNHIDVRWIDVSNGLYIDITTIHVAPVEHSLTDSPYSSTHPSAHETDPDAFDTETQLYVKDTHAYLSTQIFPLRQSTFEGVKVKVPYAYEELLLEEYGSDALTEDWYNGYQFDKESRQWKKQREPSEEQKEYFQEKNGKDVGRLSSTGRIGHGWRGQGAIEGVMKEEGVEVDVKDVEGGRWTE</sequence>
<dbReference type="Proteomes" id="UP000676310">
    <property type="component" value="Unassembled WGS sequence"/>
</dbReference>
<protein>
    <recommendedName>
        <fullName evidence="7">LicD/FKTN/FKRP nucleotidyltransferase domain-containing protein</fullName>
    </recommendedName>
</protein>
<dbReference type="AlphaFoldDB" id="A0A8J2ICI1"/>
<feature type="region of interest" description="Disordered" evidence="5">
    <location>
        <begin position="336"/>
        <end position="371"/>
    </location>
</feature>
<feature type="chain" id="PRO_5035148945" description="LicD/FKTN/FKRP nucleotidyltransferase domain-containing protein" evidence="6">
    <location>
        <begin position="21"/>
        <end position="401"/>
    </location>
</feature>
<dbReference type="EMBL" id="CAJRGZ010000019">
    <property type="protein sequence ID" value="CAG5165799.1"/>
    <property type="molecule type" value="Genomic_DNA"/>
</dbReference>
<feature type="domain" description="LicD/FKTN/FKRP nucleotidyltransferase" evidence="7">
    <location>
        <begin position="98"/>
        <end position="248"/>
    </location>
</feature>
<evidence type="ECO:0000256" key="2">
    <source>
        <dbReference type="ARBA" id="ARBA00022692"/>
    </source>
</evidence>
<evidence type="ECO:0000256" key="3">
    <source>
        <dbReference type="ARBA" id="ARBA00022989"/>
    </source>
</evidence>
<accession>A0A8J2ICI1</accession>
<keyword evidence="4" id="KW-0472">Membrane</keyword>
<dbReference type="InterPro" id="IPR007074">
    <property type="entry name" value="LicD/FKTN/FKRP_NTP_transf"/>
</dbReference>
<keyword evidence="3" id="KW-1133">Transmembrane helix</keyword>
<dbReference type="PANTHER" id="PTHR15407">
    <property type="entry name" value="FUKUTIN-RELATED"/>
    <property type="match status" value="1"/>
</dbReference>
<evidence type="ECO:0000256" key="5">
    <source>
        <dbReference type="SAM" id="MobiDB-lite"/>
    </source>
</evidence>
<dbReference type="OrthoDB" id="444255at2759"/>
<feature type="compositionally biased region" description="Basic and acidic residues" evidence="5">
    <location>
        <begin position="336"/>
        <end position="360"/>
    </location>
</feature>
<keyword evidence="9" id="KW-1185">Reference proteome</keyword>